<comment type="caution">
    <text evidence="7">The sequence shown here is derived from an EMBL/GenBank/DDBJ whole genome shotgun (WGS) entry which is preliminary data.</text>
</comment>
<evidence type="ECO:0000259" key="6">
    <source>
        <dbReference type="Pfam" id="PF08263"/>
    </source>
</evidence>
<dbReference type="InterPro" id="IPR051582">
    <property type="entry name" value="LRR_extensin-like_regulator"/>
</dbReference>
<reference evidence="7 8" key="1">
    <citation type="journal article" date="2024" name="G3 (Bethesda)">
        <title>Genome assembly of Hibiscus sabdariffa L. provides insights into metabolisms of medicinal natural products.</title>
        <authorList>
            <person name="Kim T."/>
        </authorList>
    </citation>
    <scope>NUCLEOTIDE SEQUENCE [LARGE SCALE GENOMIC DNA]</scope>
    <source>
        <strain evidence="7">TK-2024</strain>
        <tissue evidence="7">Old leaves</tissue>
    </source>
</reference>
<evidence type="ECO:0000256" key="2">
    <source>
        <dbReference type="ARBA" id="ARBA00022525"/>
    </source>
</evidence>
<dbReference type="InterPro" id="IPR032675">
    <property type="entry name" value="LRR_dom_sf"/>
</dbReference>
<keyword evidence="2" id="KW-0964">Secreted</keyword>
<organism evidence="7 8">
    <name type="scientific">Hibiscus sabdariffa</name>
    <name type="common">roselle</name>
    <dbReference type="NCBI Taxonomy" id="183260"/>
    <lineage>
        <taxon>Eukaryota</taxon>
        <taxon>Viridiplantae</taxon>
        <taxon>Streptophyta</taxon>
        <taxon>Embryophyta</taxon>
        <taxon>Tracheophyta</taxon>
        <taxon>Spermatophyta</taxon>
        <taxon>Magnoliopsida</taxon>
        <taxon>eudicotyledons</taxon>
        <taxon>Gunneridae</taxon>
        <taxon>Pentapetalae</taxon>
        <taxon>rosids</taxon>
        <taxon>malvids</taxon>
        <taxon>Malvales</taxon>
        <taxon>Malvaceae</taxon>
        <taxon>Malvoideae</taxon>
        <taxon>Hibiscus</taxon>
    </lineage>
</organism>
<protein>
    <recommendedName>
        <fullName evidence="6">Leucine-rich repeat-containing N-terminal plant-type domain-containing protein</fullName>
    </recommendedName>
</protein>
<dbReference type="Pfam" id="PF08263">
    <property type="entry name" value="LRRNT_2"/>
    <property type="match status" value="1"/>
</dbReference>
<keyword evidence="8" id="KW-1185">Reference proteome</keyword>
<evidence type="ECO:0000256" key="1">
    <source>
        <dbReference type="ARBA" id="ARBA00004613"/>
    </source>
</evidence>
<comment type="subcellular location">
    <subcellularLocation>
        <location evidence="1">Secreted</location>
    </subcellularLocation>
</comment>
<keyword evidence="3" id="KW-0433">Leucine-rich repeat</keyword>
<dbReference type="InterPro" id="IPR013210">
    <property type="entry name" value="LRR_N_plant-typ"/>
</dbReference>
<dbReference type="EMBL" id="JBBPBM010000023">
    <property type="protein sequence ID" value="KAK8545225.1"/>
    <property type="molecule type" value="Genomic_DNA"/>
</dbReference>
<evidence type="ECO:0000256" key="3">
    <source>
        <dbReference type="ARBA" id="ARBA00022614"/>
    </source>
</evidence>
<evidence type="ECO:0000313" key="8">
    <source>
        <dbReference type="Proteomes" id="UP001472677"/>
    </source>
</evidence>
<gene>
    <name evidence="7" type="ORF">V6N12_026063</name>
</gene>
<feature type="domain" description="Leucine-rich repeat-containing N-terminal plant-type" evidence="6">
    <location>
        <begin position="57"/>
        <end position="90"/>
    </location>
</feature>
<evidence type="ECO:0000256" key="4">
    <source>
        <dbReference type="ARBA" id="ARBA00022729"/>
    </source>
</evidence>
<dbReference type="Proteomes" id="UP001472677">
    <property type="component" value="Unassembled WGS sequence"/>
</dbReference>
<proteinExistence type="predicted"/>
<name>A0ABR2DR67_9ROSI</name>
<evidence type="ECO:0000313" key="7">
    <source>
        <dbReference type="EMBL" id="KAK8545225.1"/>
    </source>
</evidence>
<dbReference type="PANTHER" id="PTHR32093">
    <property type="entry name" value="LEUCINE-RICH REPEAT EXTENSIN-LIKE PROTEIN 3-RELATED"/>
    <property type="match status" value="1"/>
</dbReference>
<dbReference type="Gene3D" id="3.80.10.10">
    <property type="entry name" value="Ribonuclease Inhibitor"/>
    <property type="match status" value="1"/>
</dbReference>
<keyword evidence="4" id="KW-0732">Signal</keyword>
<dbReference type="PANTHER" id="PTHR32093:SF86">
    <property type="entry name" value="EXTENSIN-LIKE PROTEIN"/>
    <property type="match status" value="1"/>
</dbReference>
<accession>A0ABR2DR67</accession>
<evidence type="ECO:0000256" key="5">
    <source>
        <dbReference type="ARBA" id="ARBA00022737"/>
    </source>
</evidence>
<sequence length="133" mass="13418">MMMAPSEAAAIAVGGGVGINIGSGSGGEGVWVGGGIINSNPTPAGPSASKLNSVYMALQAWKAAITDDPLGVLKSWNGLDLSSYKGVFCSDSSYGNGPSVIAIDLNHANLQGSLVKELSVLTDMSVNLPPQQQ</sequence>
<keyword evidence="5" id="KW-0677">Repeat</keyword>